<feature type="transmembrane region" description="Helical" evidence="6">
    <location>
        <begin position="110"/>
        <end position="130"/>
    </location>
</feature>
<feature type="transmembrane region" description="Helical" evidence="6">
    <location>
        <begin position="247"/>
        <end position="273"/>
    </location>
</feature>
<accession>A0A0F9K0M6</accession>
<evidence type="ECO:0008006" key="8">
    <source>
        <dbReference type="Google" id="ProtNLM"/>
    </source>
</evidence>
<keyword evidence="2" id="KW-1003">Cell membrane</keyword>
<dbReference type="CDD" id="cd06581">
    <property type="entry name" value="TM_PBP1_LivM_like"/>
    <property type="match status" value="1"/>
</dbReference>
<comment type="subcellular location">
    <subcellularLocation>
        <location evidence="1">Cell membrane</location>
        <topology evidence="1">Multi-pass membrane protein</topology>
    </subcellularLocation>
</comment>
<evidence type="ECO:0000256" key="6">
    <source>
        <dbReference type="SAM" id="Phobius"/>
    </source>
</evidence>
<organism evidence="7">
    <name type="scientific">marine sediment metagenome</name>
    <dbReference type="NCBI Taxonomy" id="412755"/>
    <lineage>
        <taxon>unclassified sequences</taxon>
        <taxon>metagenomes</taxon>
        <taxon>ecological metagenomes</taxon>
    </lineage>
</organism>
<evidence type="ECO:0000256" key="2">
    <source>
        <dbReference type="ARBA" id="ARBA00022475"/>
    </source>
</evidence>
<dbReference type="PANTHER" id="PTHR30482:SF20">
    <property type="entry name" value="HIGH-AFFINITY BRANCHED-CHAIN AMINO ACID TRANSPORT SYSTEM PERMEASE PROTEIN LIVM"/>
    <property type="match status" value="1"/>
</dbReference>
<keyword evidence="5 6" id="KW-0472">Membrane</keyword>
<dbReference type="InterPro" id="IPR001851">
    <property type="entry name" value="ABC_transp_permease"/>
</dbReference>
<proteinExistence type="predicted"/>
<dbReference type="Pfam" id="PF02653">
    <property type="entry name" value="BPD_transp_2"/>
    <property type="match status" value="1"/>
</dbReference>
<evidence type="ECO:0000256" key="1">
    <source>
        <dbReference type="ARBA" id="ARBA00004651"/>
    </source>
</evidence>
<name>A0A0F9K0M6_9ZZZZ</name>
<evidence type="ECO:0000313" key="7">
    <source>
        <dbReference type="EMBL" id="KKM15673.1"/>
    </source>
</evidence>
<feature type="transmembrane region" description="Helical" evidence="6">
    <location>
        <begin position="285"/>
        <end position="303"/>
    </location>
</feature>
<evidence type="ECO:0000256" key="4">
    <source>
        <dbReference type="ARBA" id="ARBA00022989"/>
    </source>
</evidence>
<feature type="transmembrane region" description="Helical" evidence="6">
    <location>
        <begin position="163"/>
        <end position="181"/>
    </location>
</feature>
<dbReference type="InterPro" id="IPR043428">
    <property type="entry name" value="LivM-like"/>
</dbReference>
<feature type="transmembrane region" description="Helical" evidence="6">
    <location>
        <begin position="215"/>
        <end position="235"/>
    </location>
</feature>
<dbReference type="EMBL" id="LAZR01014848">
    <property type="protein sequence ID" value="KKM15673.1"/>
    <property type="molecule type" value="Genomic_DNA"/>
</dbReference>
<dbReference type="PANTHER" id="PTHR30482">
    <property type="entry name" value="HIGH-AFFINITY BRANCHED-CHAIN AMINO ACID TRANSPORT SYSTEM PERMEASE"/>
    <property type="match status" value="1"/>
</dbReference>
<keyword evidence="4 6" id="KW-1133">Transmembrane helix</keyword>
<evidence type="ECO:0000256" key="5">
    <source>
        <dbReference type="ARBA" id="ARBA00023136"/>
    </source>
</evidence>
<sequence>MIKKRTSKALGLIALFAFLLVLPFTLKFHQQDFLIFLIINILVVVSYRLMTLTGEWSLIHVVLMGVGGYSSALLAKKFGLSFWLTMPLSGVICTLVAFLFSFPLFRMKQFYFLIGSFAAGEAIRLSWVYFKVPFGGPKGLRNIPSPKFTFPGLKEAIEIWEPIPYYFLTLTVVTICLWILYRLENSRIGLTLHSIHWRDVLSESVGINIWRYKTLAFGVASFFVGIAGALLAHYLGTINPNQFAVGIMVYVLIWVIVGGTATFAGPIIGVTVLSIVNEWFRAFEIWRPLIYGCVLIASIMFLPEGLESLPSKLRGVINRMLGKEEIEVNVPEKMEKVEKEEEHLKKWRTKSWWLLRKP</sequence>
<feature type="transmembrane region" description="Helical" evidence="6">
    <location>
        <begin position="33"/>
        <end position="50"/>
    </location>
</feature>
<protein>
    <recommendedName>
        <fullName evidence="8">Branched-chain amino acid ABC transporter permease</fullName>
    </recommendedName>
</protein>
<comment type="caution">
    <text evidence="7">The sequence shown here is derived from an EMBL/GenBank/DDBJ whole genome shotgun (WGS) entry which is preliminary data.</text>
</comment>
<reference evidence="7" key="1">
    <citation type="journal article" date="2015" name="Nature">
        <title>Complex archaea that bridge the gap between prokaryotes and eukaryotes.</title>
        <authorList>
            <person name="Spang A."/>
            <person name="Saw J.H."/>
            <person name="Jorgensen S.L."/>
            <person name="Zaremba-Niedzwiedzka K."/>
            <person name="Martijn J."/>
            <person name="Lind A.E."/>
            <person name="van Eijk R."/>
            <person name="Schleper C."/>
            <person name="Guy L."/>
            <person name="Ettema T.J."/>
        </authorList>
    </citation>
    <scope>NUCLEOTIDE SEQUENCE</scope>
</reference>
<gene>
    <name evidence="7" type="ORF">LCGC14_1693640</name>
</gene>
<evidence type="ECO:0000256" key="3">
    <source>
        <dbReference type="ARBA" id="ARBA00022692"/>
    </source>
</evidence>
<dbReference type="GO" id="GO:0005886">
    <property type="term" value="C:plasma membrane"/>
    <property type="evidence" value="ECO:0007669"/>
    <property type="project" value="UniProtKB-SubCell"/>
</dbReference>
<feature type="transmembrane region" description="Helical" evidence="6">
    <location>
        <begin position="57"/>
        <end position="75"/>
    </location>
</feature>
<keyword evidence="3 6" id="KW-0812">Transmembrane</keyword>
<dbReference type="AlphaFoldDB" id="A0A0F9K0M6"/>
<feature type="transmembrane region" description="Helical" evidence="6">
    <location>
        <begin position="81"/>
        <end position="103"/>
    </location>
</feature>
<dbReference type="GO" id="GO:0015658">
    <property type="term" value="F:branched-chain amino acid transmembrane transporter activity"/>
    <property type="evidence" value="ECO:0007669"/>
    <property type="project" value="InterPro"/>
</dbReference>